<dbReference type="Proteomes" id="UP001177595">
    <property type="component" value="Chromosome"/>
</dbReference>
<reference evidence="1" key="1">
    <citation type="submission" date="2023-04" db="EMBL/GenBank/DDBJ databases">
        <title>Genome dynamics across the evolutionary transition to endosymbiosis.</title>
        <authorList>
            <person name="Siozios S."/>
            <person name="Nadal-Jimenez P."/>
            <person name="Azagi T."/>
            <person name="Sprong H."/>
            <person name="Frost C.L."/>
            <person name="Parratt S.R."/>
            <person name="Taylor G."/>
            <person name="Brettell L."/>
            <person name="Lew K.C."/>
            <person name="Croft L."/>
            <person name="King K.C."/>
            <person name="Brockhurst M.A."/>
            <person name="Hypsa V."/>
            <person name="Novakova E."/>
            <person name="Darby A.C."/>
            <person name="Hurst G.D.D."/>
        </authorList>
    </citation>
    <scope>NUCLEOTIDE SEQUENCE</scope>
    <source>
        <strain evidence="1">APv</strain>
    </source>
</reference>
<organism evidence="1 2">
    <name type="scientific">Arsenophonus nasoniae</name>
    <name type="common">son-killer infecting Nasonia vitripennis</name>
    <dbReference type="NCBI Taxonomy" id="638"/>
    <lineage>
        <taxon>Bacteria</taxon>
        <taxon>Pseudomonadati</taxon>
        <taxon>Pseudomonadota</taxon>
        <taxon>Gammaproteobacteria</taxon>
        <taxon>Enterobacterales</taxon>
        <taxon>Morganellaceae</taxon>
        <taxon>Arsenophonus</taxon>
    </lineage>
</organism>
<gene>
    <name evidence="1" type="ORF">QE210_10120</name>
</gene>
<dbReference type="Pfam" id="PF09669">
    <property type="entry name" value="Phage_pRha"/>
    <property type="match status" value="1"/>
</dbReference>
<name>A0AA95K8B7_9GAMM</name>
<dbReference type="RefSeq" id="WP_280623830.1">
    <property type="nucleotide sequence ID" value="NZ_CP123504.1"/>
</dbReference>
<evidence type="ECO:0000313" key="1">
    <source>
        <dbReference type="EMBL" id="WGM00246.1"/>
    </source>
</evidence>
<accession>A0AA95K8B7</accession>
<sequence>MTLQLSTITPKVIIHNGKAVTSSQDVAHYFGKRHDDVLKKIRNLDCSSEFHVRNFAEMFQKINIGKGAKRESKYYEMTKDGFVFLVMGFTGKKAAQFKEAYIAEFNRMETKLHSTPKHQPQTKAAERFTHSDTRNLTHLVWCMTNGFRFERSWSNAVWLALREVTGTPSPERFQVEHIPLMADECRRIYYITESLRQIINDAEKQTIKRLLRKRENIDTVLAEIKQLFEQFHHQQIGIITARTDQWYEGELTHFLERH</sequence>
<dbReference type="InterPro" id="IPR014054">
    <property type="entry name" value="Phage_regulatory_Rha"/>
</dbReference>
<dbReference type="AlphaFoldDB" id="A0AA95K8B7"/>
<protein>
    <submittedName>
        <fullName evidence="1">Rha family transcriptional regulator</fullName>
    </submittedName>
</protein>
<dbReference type="EMBL" id="CP123504">
    <property type="protein sequence ID" value="WGM00246.1"/>
    <property type="molecule type" value="Genomic_DNA"/>
</dbReference>
<evidence type="ECO:0000313" key="2">
    <source>
        <dbReference type="Proteomes" id="UP001177595"/>
    </source>
</evidence>
<dbReference type="NCBIfam" id="TIGR02681">
    <property type="entry name" value="phage_pRha"/>
    <property type="match status" value="1"/>
</dbReference>
<proteinExistence type="predicted"/>